<comment type="caution">
    <text evidence="2">The sequence shown here is derived from an EMBL/GenBank/DDBJ whole genome shotgun (WGS) entry which is preliminary data.</text>
</comment>
<dbReference type="AlphaFoldDB" id="A0A2T7PZV1"/>
<name>A0A2T7PZV1_POMCA</name>
<proteinExistence type="predicted"/>
<feature type="compositionally biased region" description="Basic residues" evidence="1">
    <location>
        <begin position="60"/>
        <end position="73"/>
    </location>
</feature>
<feature type="compositionally biased region" description="Basic and acidic residues" evidence="1">
    <location>
        <begin position="22"/>
        <end position="31"/>
    </location>
</feature>
<gene>
    <name evidence="2" type="ORF">C0Q70_01564</name>
</gene>
<keyword evidence="3" id="KW-1185">Reference proteome</keyword>
<protein>
    <submittedName>
        <fullName evidence="2">Uncharacterized protein</fullName>
    </submittedName>
</protein>
<sequence>MTTIFTSTSSQYVLEHQHRRPSHTDHPETLHHHPHPHPHQEQHYAHEKRGSHDQEDLHHQVHHHHHHHHHGHQPHREVTYAPTLFPSPPPTDPTRRIARARHIHAHTQSTVPLPTVNSNFIED</sequence>
<evidence type="ECO:0000313" key="3">
    <source>
        <dbReference type="Proteomes" id="UP000245119"/>
    </source>
</evidence>
<evidence type="ECO:0000256" key="1">
    <source>
        <dbReference type="SAM" id="MobiDB-lite"/>
    </source>
</evidence>
<dbReference type="Proteomes" id="UP000245119">
    <property type="component" value="Linkage Group LG1"/>
</dbReference>
<evidence type="ECO:0000313" key="2">
    <source>
        <dbReference type="EMBL" id="PVD38939.1"/>
    </source>
</evidence>
<feature type="compositionally biased region" description="Polar residues" evidence="1">
    <location>
        <begin position="1"/>
        <end position="12"/>
    </location>
</feature>
<organism evidence="2 3">
    <name type="scientific">Pomacea canaliculata</name>
    <name type="common">Golden apple snail</name>
    <dbReference type="NCBI Taxonomy" id="400727"/>
    <lineage>
        <taxon>Eukaryota</taxon>
        <taxon>Metazoa</taxon>
        <taxon>Spiralia</taxon>
        <taxon>Lophotrochozoa</taxon>
        <taxon>Mollusca</taxon>
        <taxon>Gastropoda</taxon>
        <taxon>Caenogastropoda</taxon>
        <taxon>Architaenioglossa</taxon>
        <taxon>Ampullarioidea</taxon>
        <taxon>Ampullariidae</taxon>
        <taxon>Pomacea</taxon>
    </lineage>
</organism>
<accession>A0A2T7PZV1</accession>
<feature type="region of interest" description="Disordered" evidence="1">
    <location>
        <begin position="1"/>
        <end position="95"/>
    </location>
</feature>
<feature type="compositionally biased region" description="Basic and acidic residues" evidence="1">
    <location>
        <begin position="38"/>
        <end position="59"/>
    </location>
</feature>
<reference evidence="2 3" key="1">
    <citation type="submission" date="2018-04" db="EMBL/GenBank/DDBJ databases">
        <title>The genome of golden apple snail Pomacea canaliculata provides insight into stress tolerance and invasive adaptation.</title>
        <authorList>
            <person name="Liu C."/>
            <person name="Liu B."/>
            <person name="Ren Y."/>
            <person name="Zhang Y."/>
            <person name="Wang H."/>
            <person name="Li S."/>
            <person name="Jiang F."/>
            <person name="Yin L."/>
            <person name="Zhang G."/>
            <person name="Qian W."/>
            <person name="Fan W."/>
        </authorList>
    </citation>
    <scope>NUCLEOTIDE SEQUENCE [LARGE SCALE GENOMIC DNA]</scope>
    <source>
        <strain evidence="2">SZHN2017</strain>
        <tissue evidence="2">Muscle</tissue>
    </source>
</reference>
<dbReference type="EMBL" id="PZQS01000001">
    <property type="protein sequence ID" value="PVD38939.1"/>
    <property type="molecule type" value="Genomic_DNA"/>
</dbReference>